<dbReference type="EC" id="3.4.21.53" evidence="9 10"/>
<dbReference type="InterPro" id="IPR008269">
    <property type="entry name" value="Lon_proteolytic"/>
</dbReference>
<evidence type="ECO:0000313" key="17">
    <source>
        <dbReference type="Proteomes" id="UP000602181"/>
    </source>
</evidence>
<feature type="binding site" evidence="9">
    <location>
        <begin position="375"/>
        <end position="382"/>
    </location>
    <ligand>
        <name>ATP</name>
        <dbReference type="ChEBI" id="CHEBI:30616"/>
    </ligand>
</feature>
<proteinExistence type="evidence at transcript level"/>
<dbReference type="NCBIfam" id="TIGR00763">
    <property type="entry name" value="lon"/>
    <property type="match status" value="1"/>
</dbReference>
<evidence type="ECO:0000259" key="15">
    <source>
        <dbReference type="PROSITE" id="PS51787"/>
    </source>
</evidence>
<comment type="caution">
    <text evidence="16">The sequence shown here is derived from an EMBL/GenBank/DDBJ whole genome shotgun (WGS) entry which is preliminary data.</text>
</comment>
<dbReference type="Proteomes" id="UP000602181">
    <property type="component" value="Unassembled WGS sequence"/>
</dbReference>
<dbReference type="Gene3D" id="1.10.8.60">
    <property type="match status" value="1"/>
</dbReference>
<reference evidence="16 17" key="1">
    <citation type="submission" date="2020-08" db="EMBL/GenBank/DDBJ databases">
        <authorList>
            <person name="Liu C."/>
            <person name="Sun Q."/>
        </authorList>
    </citation>
    <scope>NUCLEOTIDE SEQUENCE [LARGE SCALE GENOMIC DNA]</scope>
    <source>
        <strain evidence="16 17">22A2-44</strain>
    </source>
</reference>
<feature type="domain" description="Lon proteolytic" evidence="14">
    <location>
        <begin position="611"/>
        <end position="792"/>
    </location>
</feature>
<dbReference type="InterPro" id="IPR003111">
    <property type="entry name" value="Lon_prtase_N"/>
</dbReference>
<dbReference type="InterPro" id="IPR046336">
    <property type="entry name" value="Lon_prtase_N_sf"/>
</dbReference>
<keyword evidence="3 9" id="KW-0645">Protease</keyword>
<evidence type="ECO:0000256" key="11">
    <source>
        <dbReference type="PROSITE-ProRule" id="PRU01122"/>
    </source>
</evidence>
<keyword evidence="5 9" id="KW-0378">Hydrolase</keyword>
<dbReference type="CDD" id="cd19500">
    <property type="entry name" value="RecA-like_Lon"/>
    <property type="match status" value="1"/>
</dbReference>
<organism evidence="16 17">
    <name type="scientific">Anaerotruncus massiliensis</name>
    <name type="common">ex Togo et al. 2019</name>
    <dbReference type="NCBI Taxonomy" id="1673720"/>
    <lineage>
        <taxon>Bacteria</taxon>
        <taxon>Bacillati</taxon>
        <taxon>Bacillota</taxon>
        <taxon>Clostridia</taxon>
        <taxon>Eubacteriales</taxon>
        <taxon>Oscillospiraceae</taxon>
        <taxon>Anaerotruncus</taxon>
    </lineage>
</organism>
<evidence type="ECO:0000256" key="12">
    <source>
        <dbReference type="RuleBase" id="RU000591"/>
    </source>
</evidence>
<dbReference type="Gene3D" id="2.30.130.40">
    <property type="entry name" value="LON domain-like"/>
    <property type="match status" value="1"/>
</dbReference>
<keyword evidence="17" id="KW-1185">Reference proteome</keyword>
<dbReference type="SMART" id="SM00464">
    <property type="entry name" value="LON"/>
    <property type="match status" value="1"/>
</dbReference>
<comment type="catalytic activity">
    <reaction evidence="9 10 11">
        <text>Hydrolysis of proteins in presence of ATP.</text>
        <dbReference type="EC" id="3.4.21.53"/>
    </reaction>
</comment>
<comment type="function">
    <text evidence="9">ATP-dependent serine protease that mediates the selective degradation of mutant and abnormal proteins as well as certain short-lived regulatory proteins. Required for cellular homeostasis and for survival from DNA damage and developmental changes induced by stress. Degrades polypeptides processively to yield small peptide fragments that are 5 to 10 amino acids long. Binds to DNA in a double-stranded, site-specific manner.</text>
</comment>
<dbReference type="InterPro" id="IPR054594">
    <property type="entry name" value="Lon_lid"/>
</dbReference>
<evidence type="ECO:0000256" key="5">
    <source>
        <dbReference type="ARBA" id="ARBA00022801"/>
    </source>
</evidence>
<comment type="subunit">
    <text evidence="9 10">Homohexamer. Organized in a ring with a central cavity.</text>
</comment>
<dbReference type="InterPro" id="IPR008268">
    <property type="entry name" value="Peptidase_S16_AS"/>
</dbReference>
<dbReference type="PANTHER" id="PTHR10046">
    <property type="entry name" value="ATP DEPENDENT LON PROTEASE FAMILY MEMBER"/>
    <property type="match status" value="1"/>
</dbReference>
<evidence type="ECO:0000256" key="1">
    <source>
        <dbReference type="ARBA" id="ARBA00004496"/>
    </source>
</evidence>
<evidence type="ECO:0000256" key="10">
    <source>
        <dbReference type="PIRNR" id="PIRNR001174"/>
    </source>
</evidence>
<dbReference type="Pfam" id="PF22667">
    <property type="entry name" value="Lon_lid"/>
    <property type="match status" value="1"/>
</dbReference>
<evidence type="ECO:0000256" key="3">
    <source>
        <dbReference type="ARBA" id="ARBA00022670"/>
    </source>
</evidence>
<keyword evidence="7 9" id="KW-0067">ATP-binding</keyword>
<evidence type="ECO:0000256" key="2">
    <source>
        <dbReference type="ARBA" id="ARBA00022490"/>
    </source>
</evidence>
<evidence type="ECO:0000256" key="9">
    <source>
        <dbReference type="HAMAP-Rule" id="MF_01973"/>
    </source>
</evidence>
<feature type="domain" description="Lon N-terminal" evidence="15">
    <location>
        <begin position="28"/>
        <end position="224"/>
    </location>
</feature>
<dbReference type="InterPro" id="IPR027543">
    <property type="entry name" value="Lon_bac"/>
</dbReference>
<dbReference type="InterPro" id="IPR027065">
    <property type="entry name" value="Lon_Prtase"/>
</dbReference>
<dbReference type="SMART" id="SM00382">
    <property type="entry name" value="AAA"/>
    <property type="match status" value="1"/>
</dbReference>
<dbReference type="PRINTS" id="PR00830">
    <property type="entry name" value="ENDOLAPTASE"/>
</dbReference>
<keyword evidence="8 9" id="KW-0346">Stress response</keyword>
<dbReference type="PROSITE" id="PS01046">
    <property type="entry name" value="LON_SER"/>
    <property type="match status" value="1"/>
</dbReference>
<dbReference type="EMBL" id="JACOIH010000013">
    <property type="protein sequence ID" value="MBC3939032.1"/>
    <property type="molecule type" value="Genomic_DNA"/>
</dbReference>
<dbReference type="HAMAP" id="MF_01973">
    <property type="entry name" value="lon_bact"/>
    <property type="match status" value="1"/>
</dbReference>
<dbReference type="Pfam" id="PF02190">
    <property type="entry name" value="LON_substr_bdg"/>
    <property type="match status" value="1"/>
</dbReference>
<evidence type="ECO:0000259" key="14">
    <source>
        <dbReference type="PROSITE" id="PS51786"/>
    </source>
</evidence>
<evidence type="ECO:0000313" key="16">
    <source>
        <dbReference type="EMBL" id="MBC3939032.1"/>
    </source>
</evidence>
<keyword evidence="4 9" id="KW-0547">Nucleotide-binding</keyword>
<sequence length="823" mass="91718">MSELNNKKILPAEKKSPQVPEPKEPVRMPMLVLRGLVLFPQMVLHFDVGREKSILALNRVMSGDRKIFLVAQKNIRDDEPKADGLYKIGVVAQVKQIIKSQGGTWRVLVEGMYRAKTIEVLSESPFFEGMIAEFPLRITRSVKSAMCDALMRTVKDLFEEYCYLTPRMPKELIVSALVSEDPVHLAEYIAGNMQMEVEDKQTILSQSDPLKRLEILARLLEEENDILSLEADIQEKVKGQIDKNQREYYLREQMKAISGELGEDDDQEEIQEYYDKIAKIKFDAETAEKLGKEVDRLSKLPGNSNEAGVIRGYLDTVLELPWGKRTADKIDVKKAKALLDREHYGLRKVKERILELLSVRKLAPEIKGQIICLVGPPGVGKTSIARSIAKSMGRKYVRISLGGVRDESDIRGHRKTYIGAMPGRIINAMKLAGSQNPLMLLDEVDKLGNDYRGDPSAALLEVLDSEQNHAFRDHFIEVPFDLSDVLFIATANTLDTIPGPLRDRMEIIELSSYTREEKFHIAKNHLCPKQLKRHGLTASKAKITDDAVYALIDNYTREAGVRQLEREIASLLRKSAKQIVSGDAKKVVIDNANITDYLGPRRFKPELIQSFDEVGMVNGLAWTSVGGEMLQVEVAVMDGAGKLELTGSLGDVMKESAHAAVSYIRAHWEQYGVEHDFYKTRDIHIHVPEGAVPKDGPSAGVTICTALISALSGTPVRRDVAMTGEITLRGRVLPIGGLKEKTMAAYRAGIKTVVIPAENEPDLAEVDEVVKEHIRFITAERIDTVLETALVRKPRAKASTPVLDAIASEGKEPLSKANSPIPQ</sequence>
<dbReference type="PIRSF" id="PIRSF001174">
    <property type="entry name" value="Lon_proteas"/>
    <property type="match status" value="1"/>
</dbReference>
<dbReference type="SUPFAM" id="SSF88697">
    <property type="entry name" value="PUA domain-like"/>
    <property type="match status" value="1"/>
</dbReference>
<comment type="similarity">
    <text evidence="9 10 11 12">Belongs to the peptidase S16 family.</text>
</comment>
<dbReference type="Gene3D" id="3.40.50.300">
    <property type="entry name" value="P-loop containing nucleotide triphosphate hydrolases"/>
    <property type="match status" value="1"/>
</dbReference>
<feature type="compositionally biased region" description="Basic and acidic residues" evidence="13">
    <location>
        <begin position="10"/>
        <end position="23"/>
    </location>
</feature>
<dbReference type="Pfam" id="PF00004">
    <property type="entry name" value="AAA"/>
    <property type="match status" value="1"/>
</dbReference>
<dbReference type="Gene3D" id="1.20.58.1480">
    <property type="match status" value="1"/>
</dbReference>
<keyword evidence="6 9" id="KW-0720">Serine protease</keyword>
<dbReference type="InterPro" id="IPR003959">
    <property type="entry name" value="ATPase_AAA_core"/>
</dbReference>
<dbReference type="InterPro" id="IPR020568">
    <property type="entry name" value="Ribosomal_Su5_D2-typ_SF"/>
</dbReference>
<evidence type="ECO:0000256" key="13">
    <source>
        <dbReference type="SAM" id="MobiDB-lite"/>
    </source>
</evidence>
<keyword evidence="2 9" id="KW-0963">Cytoplasm</keyword>
<dbReference type="GO" id="GO:0004252">
    <property type="term" value="F:serine-type endopeptidase activity"/>
    <property type="evidence" value="ECO:0007669"/>
    <property type="project" value="UniProtKB-EC"/>
</dbReference>
<dbReference type="InterPro" id="IPR027417">
    <property type="entry name" value="P-loop_NTPase"/>
</dbReference>
<dbReference type="RefSeq" id="WP_186895846.1">
    <property type="nucleotide sequence ID" value="NZ_JACOIH010000013.1"/>
</dbReference>
<dbReference type="InterPro" id="IPR004815">
    <property type="entry name" value="Lon_bac/euk-typ"/>
</dbReference>
<dbReference type="SUPFAM" id="SSF54211">
    <property type="entry name" value="Ribosomal protein S5 domain 2-like"/>
    <property type="match status" value="1"/>
</dbReference>
<dbReference type="Gene3D" id="1.20.5.5270">
    <property type="match status" value="1"/>
</dbReference>
<protein>
    <recommendedName>
        <fullName evidence="9 10">Lon protease</fullName>
        <ecNumber evidence="9 10">3.4.21.53</ecNumber>
    </recommendedName>
    <alternativeName>
        <fullName evidence="9">ATP-dependent protease La</fullName>
    </alternativeName>
</protein>
<dbReference type="PROSITE" id="PS51786">
    <property type="entry name" value="LON_PROTEOLYTIC"/>
    <property type="match status" value="1"/>
</dbReference>
<feature type="active site" evidence="9 11">
    <location>
        <position position="741"/>
    </location>
</feature>
<dbReference type="Gene3D" id="3.30.230.10">
    <property type="match status" value="1"/>
</dbReference>
<evidence type="ECO:0000256" key="7">
    <source>
        <dbReference type="ARBA" id="ARBA00022840"/>
    </source>
</evidence>
<gene>
    <name evidence="9 16" type="primary">lon</name>
    <name evidence="16" type="ORF">H8R05_08940</name>
</gene>
<evidence type="ECO:0000256" key="6">
    <source>
        <dbReference type="ARBA" id="ARBA00022825"/>
    </source>
</evidence>
<feature type="active site" evidence="9 11">
    <location>
        <position position="698"/>
    </location>
</feature>
<evidence type="ECO:0000256" key="8">
    <source>
        <dbReference type="ARBA" id="ARBA00023016"/>
    </source>
</evidence>
<dbReference type="InterPro" id="IPR015947">
    <property type="entry name" value="PUA-like_sf"/>
</dbReference>
<accession>A0ABR7AFD6</accession>
<dbReference type="Pfam" id="PF05362">
    <property type="entry name" value="Lon_C"/>
    <property type="match status" value="1"/>
</dbReference>
<name>A0ABR7AFD6_9FIRM</name>
<comment type="subcellular location">
    <subcellularLocation>
        <location evidence="1 9 10">Cytoplasm</location>
    </subcellularLocation>
</comment>
<evidence type="ECO:0000256" key="4">
    <source>
        <dbReference type="ARBA" id="ARBA00022741"/>
    </source>
</evidence>
<comment type="induction">
    <text evidence="9">By heat shock.</text>
</comment>
<dbReference type="SUPFAM" id="SSF52540">
    <property type="entry name" value="P-loop containing nucleoside triphosphate hydrolases"/>
    <property type="match status" value="1"/>
</dbReference>
<dbReference type="InterPro" id="IPR014721">
    <property type="entry name" value="Ribsml_uS5_D2-typ_fold_subgr"/>
</dbReference>
<dbReference type="InterPro" id="IPR003593">
    <property type="entry name" value="AAA+_ATPase"/>
</dbReference>
<dbReference type="PROSITE" id="PS51787">
    <property type="entry name" value="LON_N"/>
    <property type="match status" value="1"/>
</dbReference>
<feature type="region of interest" description="Disordered" evidence="13">
    <location>
        <begin position="1"/>
        <end position="23"/>
    </location>
</feature>